<evidence type="ECO:0000313" key="1">
    <source>
        <dbReference type="EMBL" id="CAH3142363.1"/>
    </source>
</evidence>
<dbReference type="AlphaFoldDB" id="A0AAU9XB30"/>
<evidence type="ECO:0000313" key="2">
    <source>
        <dbReference type="Proteomes" id="UP001159428"/>
    </source>
</evidence>
<sequence>IEVWILSLSCCWKNDEIRVIVSALTRGLESVVKGVGNGFLRLLEVRSWEFFQVSPTAGSVISFFGQNAWLLIMEVAIFMVERF</sequence>
<accession>A0AAU9XB30</accession>
<proteinExistence type="predicted"/>
<dbReference type="EMBL" id="CALNXJ010000036">
    <property type="protein sequence ID" value="CAH3142363.1"/>
    <property type="molecule type" value="Genomic_DNA"/>
</dbReference>
<comment type="caution">
    <text evidence="1">The sequence shown here is derived from an EMBL/GenBank/DDBJ whole genome shotgun (WGS) entry which is preliminary data.</text>
</comment>
<feature type="non-terminal residue" evidence="1">
    <location>
        <position position="1"/>
    </location>
</feature>
<gene>
    <name evidence="1" type="ORF">PMEA_00020112</name>
</gene>
<name>A0AAU9XB30_9CNID</name>
<protein>
    <submittedName>
        <fullName evidence="1">Uncharacterized protein</fullName>
    </submittedName>
</protein>
<organism evidence="1 2">
    <name type="scientific">Pocillopora meandrina</name>
    <dbReference type="NCBI Taxonomy" id="46732"/>
    <lineage>
        <taxon>Eukaryota</taxon>
        <taxon>Metazoa</taxon>
        <taxon>Cnidaria</taxon>
        <taxon>Anthozoa</taxon>
        <taxon>Hexacorallia</taxon>
        <taxon>Scleractinia</taxon>
        <taxon>Astrocoeniina</taxon>
        <taxon>Pocilloporidae</taxon>
        <taxon>Pocillopora</taxon>
    </lineage>
</organism>
<reference evidence="1 2" key="1">
    <citation type="submission" date="2022-05" db="EMBL/GenBank/DDBJ databases">
        <authorList>
            <consortium name="Genoscope - CEA"/>
            <person name="William W."/>
        </authorList>
    </citation>
    <scope>NUCLEOTIDE SEQUENCE [LARGE SCALE GENOMIC DNA]</scope>
</reference>
<dbReference type="Proteomes" id="UP001159428">
    <property type="component" value="Unassembled WGS sequence"/>
</dbReference>
<keyword evidence="2" id="KW-1185">Reference proteome</keyword>